<feature type="domain" description="Helicase ATP-binding" evidence="11">
    <location>
        <begin position="36"/>
        <end position="200"/>
    </location>
</feature>
<dbReference type="AlphaFoldDB" id="D5U0F4"/>
<evidence type="ECO:0000259" key="11">
    <source>
        <dbReference type="PROSITE" id="PS51192"/>
    </source>
</evidence>
<dbReference type="SMART" id="SM00490">
    <property type="entry name" value="HELICc"/>
    <property type="match status" value="1"/>
</dbReference>
<organism evidence="13 14">
    <name type="scientific">Thermosphaera aggregans (strain DSM 11486 / M11TL)</name>
    <dbReference type="NCBI Taxonomy" id="633148"/>
    <lineage>
        <taxon>Archaea</taxon>
        <taxon>Thermoproteota</taxon>
        <taxon>Thermoprotei</taxon>
        <taxon>Desulfurococcales</taxon>
        <taxon>Desulfurococcaceae</taxon>
        <taxon>Thermosphaera</taxon>
    </lineage>
</organism>
<dbReference type="Gene3D" id="1.10.150.20">
    <property type="entry name" value="5' to 3' exonuclease, C-terminal subdomain"/>
    <property type="match status" value="1"/>
</dbReference>
<dbReference type="InterPro" id="IPR001650">
    <property type="entry name" value="Helicase_C-like"/>
</dbReference>
<evidence type="ECO:0000256" key="4">
    <source>
        <dbReference type="ARBA" id="ARBA00022806"/>
    </source>
</evidence>
<keyword evidence="5 10" id="KW-0067">ATP-binding</keyword>
<keyword evidence="7 10" id="KW-0234">DNA repair</keyword>
<dbReference type="SUPFAM" id="SSF46785">
    <property type="entry name" value="Winged helix' DNA-binding domain"/>
    <property type="match status" value="1"/>
</dbReference>
<dbReference type="GO" id="GO:0016887">
    <property type="term" value="F:ATP hydrolysis activity"/>
    <property type="evidence" value="ECO:0007669"/>
    <property type="project" value="RHEA"/>
</dbReference>
<dbReference type="Pfam" id="PF21280">
    <property type="entry name" value="Helicase_dom4_arc"/>
    <property type="match status" value="1"/>
</dbReference>
<keyword evidence="1 10" id="KW-0547">Nucleotide-binding</keyword>
<dbReference type="Proteomes" id="UP000002376">
    <property type="component" value="Chromosome"/>
</dbReference>
<evidence type="ECO:0000256" key="10">
    <source>
        <dbReference type="HAMAP-Rule" id="MF_00442"/>
    </source>
</evidence>
<keyword evidence="6 10" id="KW-0238">DNA-binding</keyword>
<evidence type="ECO:0000256" key="9">
    <source>
        <dbReference type="ARBA" id="ARBA00034617"/>
    </source>
</evidence>
<dbReference type="PANTHER" id="PTHR47961">
    <property type="entry name" value="DNA POLYMERASE THETA, PUTATIVE (AFU_ORTHOLOGUE AFUA_1G05260)-RELATED"/>
    <property type="match status" value="1"/>
</dbReference>
<dbReference type="PROSITE" id="PS51192">
    <property type="entry name" value="HELICASE_ATP_BIND_1"/>
    <property type="match status" value="1"/>
</dbReference>
<comment type="catalytic activity">
    <reaction evidence="9 10">
        <text>Couples ATP hydrolysis with the unwinding of duplex DNA by translocating in the 3'-5' direction.</text>
        <dbReference type="EC" id="5.6.2.4"/>
    </reaction>
</comment>
<keyword evidence="2 10" id="KW-0227">DNA damage</keyword>
<dbReference type="Pfam" id="PF00271">
    <property type="entry name" value="Helicase_C"/>
    <property type="match status" value="1"/>
</dbReference>
<dbReference type="SUPFAM" id="SSF158702">
    <property type="entry name" value="Sec63 N-terminal domain-like"/>
    <property type="match status" value="1"/>
</dbReference>
<keyword evidence="4 10" id="KW-0347">Helicase</keyword>
<dbReference type="InterPro" id="IPR036390">
    <property type="entry name" value="WH_DNA-bd_sf"/>
</dbReference>
<dbReference type="SMART" id="SM00278">
    <property type="entry name" value="HhH1"/>
    <property type="match status" value="2"/>
</dbReference>
<dbReference type="GO" id="GO:0005524">
    <property type="term" value="F:ATP binding"/>
    <property type="evidence" value="ECO:0007669"/>
    <property type="project" value="UniProtKB-UniRule"/>
</dbReference>
<dbReference type="Pfam" id="PF00270">
    <property type="entry name" value="DEAD"/>
    <property type="match status" value="1"/>
</dbReference>
<keyword evidence="14" id="KW-1185">Reference proteome</keyword>
<evidence type="ECO:0000313" key="13">
    <source>
        <dbReference type="EMBL" id="ADG90604.1"/>
    </source>
</evidence>
<dbReference type="InterPro" id="IPR022965">
    <property type="entry name" value="Helicase_Hel308"/>
</dbReference>
<reference evidence="13 14" key="1">
    <citation type="journal article" date="2010" name="Stand. Genomic Sci.">
        <title>Complete genome sequence of Thermosphaera aggregans type strain (M11TL).</title>
        <authorList>
            <person name="Spring S."/>
            <person name="Rachel R."/>
            <person name="Lapidus A."/>
            <person name="Davenport K."/>
            <person name="Tice H."/>
            <person name="Copeland A."/>
            <person name="Cheng J.F."/>
            <person name="Lucas S."/>
            <person name="Chen F."/>
            <person name="Nolan M."/>
            <person name="Bruce D."/>
            <person name="Goodwin L."/>
            <person name="Pitluck S."/>
            <person name="Ivanova N."/>
            <person name="Mavromatis K."/>
            <person name="Ovchinnikova G."/>
            <person name="Pati A."/>
            <person name="Chen A."/>
            <person name="Palaniappan K."/>
            <person name="Land M."/>
            <person name="Hauser L."/>
            <person name="Chang Y.J."/>
            <person name="Jeffries C.C."/>
            <person name="Brettin T."/>
            <person name="Detter J.C."/>
            <person name="Tapia R."/>
            <person name="Han C."/>
            <person name="Heimerl T."/>
            <person name="Weikl F."/>
            <person name="Brambilla E."/>
            <person name="Goker M."/>
            <person name="Bristow J."/>
            <person name="Eisen J.A."/>
            <person name="Markowitz V."/>
            <person name="Hugenholtz P."/>
            <person name="Kyrpides N.C."/>
            <person name="Klenk H.P."/>
        </authorList>
    </citation>
    <scope>NUCLEOTIDE SEQUENCE [LARGE SCALE GENOMIC DNA]</scope>
    <source>
        <strain evidence="14">DSM 11486 / M11TL</strain>
    </source>
</reference>
<dbReference type="eggNOG" id="arCOG00553">
    <property type="taxonomic scope" value="Archaea"/>
</dbReference>
<evidence type="ECO:0000313" key="14">
    <source>
        <dbReference type="Proteomes" id="UP000002376"/>
    </source>
</evidence>
<name>D5U0F4_THEAM</name>
<feature type="domain" description="Helicase C-terminal" evidence="12">
    <location>
        <begin position="236"/>
        <end position="428"/>
    </location>
</feature>
<dbReference type="InterPro" id="IPR027417">
    <property type="entry name" value="P-loop_NTPase"/>
</dbReference>
<dbReference type="InterPro" id="IPR048772">
    <property type="entry name" value="Hel308-like_dom4"/>
</dbReference>
<evidence type="ECO:0000256" key="5">
    <source>
        <dbReference type="ARBA" id="ARBA00022840"/>
    </source>
</evidence>
<dbReference type="HOGENOM" id="CLU_006553_3_0_2"/>
<dbReference type="STRING" id="633148.Tagg_0328"/>
<dbReference type="GO" id="GO:0043138">
    <property type="term" value="F:3'-5' DNA helicase activity"/>
    <property type="evidence" value="ECO:0007669"/>
    <property type="project" value="UniProtKB-UniRule"/>
</dbReference>
<dbReference type="Gene3D" id="3.40.50.300">
    <property type="entry name" value="P-loop containing nucleotide triphosphate hydrolases"/>
    <property type="match status" value="2"/>
</dbReference>
<comment type="function">
    <text evidence="10">DNA-dependent ATPase and 3'-5' DNA helicase that may be involved in repair of stalled replication forks.</text>
</comment>
<evidence type="ECO:0000256" key="1">
    <source>
        <dbReference type="ARBA" id="ARBA00022741"/>
    </source>
</evidence>
<dbReference type="InterPro" id="IPR050474">
    <property type="entry name" value="Hel308_SKI2-like"/>
</dbReference>
<dbReference type="PROSITE" id="PS51194">
    <property type="entry name" value="HELICASE_CTER"/>
    <property type="match status" value="1"/>
</dbReference>
<evidence type="ECO:0000256" key="3">
    <source>
        <dbReference type="ARBA" id="ARBA00022801"/>
    </source>
</evidence>
<dbReference type="Gene3D" id="1.10.3380.30">
    <property type="match status" value="1"/>
</dbReference>
<dbReference type="CDD" id="cd18795">
    <property type="entry name" value="SF2_C_Ski2"/>
    <property type="match status" value="1"/>
</dbReference>
<accession>D5U0F4</accession>
<evidence type="ECO:0000259" key="12">
    <source>
        <dbReference type="PROSITE" id="PS51194"/>
    </source>
</evidence>
<comment type="catalytic activity">
    <reaction evidence="10">
        <text>ATP + H2O = ADP + phosphate + H(+)</text>
        <dbReference type="Rhea" id="RHEA:13065"/>
        <dbReference type="ChEBI" id="CHEBI:15377"/>
        <dbReference type="ChEBI" id="CHEBI:15378"/>
        <dbReference type="ChEBI" id="CHEBI:30616"/>
        <dbReference type="ChEBI" id="CHEBI:43474"/>
        <dbReference type="ChEBI" id="CHEBI:456216"/>
        <dbReference type="EC" id="5.6.2.4"/>
    </reaction>
</comment>
<dbReference type="HAMAP" id="MF_00442">
    <property type="entry name" value="Helicase_Hel308"/>
    <property type="match status" value="1"/>
</dbReference>
<dbReference type="GO" id="GO:0003677">
    <property type="term" value="F:DNA binding"/>
    <property type="evidence" value="ECO:0007669"/>
    <property type="project" value="UniProtKB-UniRule"/>
</dbReference>
<evidence type="ECO:0000256" key="2">
    <source>
        <dbReference type="ARBA" id="ARBA00022763"/>
    </source>
</evidence>
<feature type="binding site" evidence="10">
    <location>
        <position position="31"/>
    </location>
    <ligand>
        <name>ATP</name>
        <dbReference type="ChEBI" id="CHEBI:30616"/>
    </ligand>
</feature>
<evidence type="ECO:0000256" key="6">
    <source>
        <dbReference type="ARBA" id="ARBA00023125"/>
    </source>
</evidence>
<gene>
    <name evidence="10" type="primary">hel308</name>
    <name evidence="13" type="ordered locus">Tagg_0328</name>
</gene>
<dbReference type="CDD" id="cd18028">
    <property type="entry name" value="DEXHc_archSki2"/>
    <property type="match status" value="1"/>
</dbReference>
<dbReference type="KEGG" id="tag:Tagg_0328"/>
<dbReference type="OrthoDB" id="371946at2157"/>
<dbReference type="Pfam" id="PF14520">
    <property type="entry name" value="HHH_5"/>
    <property type="match status" value="1"/>
</dbReference>
<reference evidence="14" key="2">
    <citation type="journal article" date="2010" name="Stand. Genomic Sci.">
        <title>Complete genome sequence of Thermosphaera aggregans type strain (M11TLT).</title>
        <authorList>
            <person name="Spring S."/>
            <person name="Rachel R."/>
            <person name="Lapidus A."/>
            <person name="Davenport K."/>
            <person name="Tice H."/>
            <person name="Copeland A."/>
            <person name="Cheng J.-F."/>
            <person name="Lucas S."/>
            <person name="Chen F."/>
            <person name="Nolan M."/>
            <person name="Bruce D."/>
            <person name="Goodwin L."/>
            <person name="Pitluck S."/>
            <person name="Ivanova N."/>
            <person name="Mavromatis K."/>
            <person name="Ovchinnikova G."/>
            <person name="Pati A."/>
            <person name="Chen A."/>
            <person name="Palaniappan K."/>
            <person name="Land M."/>
            <person name="Hauser L."/>
            <person name="Chang Y.-J."/>
            <person name="Jeffries C.C."/>
            <person name="Brettin T."/>
            <person name="Detter J.C."/>
            <person name="Tapia R."/>
            <person name="Han C."/>
            <person name="Heimerl T."/>
            <person name="Weikl F."/>
            <person name="Brambilla E."/>
            <person name="Goker M."/>
            <person name="Bristow J."/>
            <person name="Eisen J.A."/>
            <person name="Markowitz V."/>
            <person name="Hugenholtz P."/>
            <person name="Kyrpides N.C."/>
            <person name="Klenk H.-P."/>
        </authorList>
    </citation>
    <scope>NUCLEOTIDE SEQUENCE [LARGE SCALE GENOMIC DNA]</scope>
    <source>
        <strain evidence="14">DSM 11486 / M11TL</strain>
    </source>
</reference>
<sequence length="712" mass="79780">MRVEELMSKGLPESYVRLLAREGIVALNPVQADAVNKGVLEGRNLVVSTPTASGKTLIAEMLLVKTVLNEGIGVYLTPLKALASEKHREFSRLSQIGLKTGITTGDYDNPAEELGDYDIIVATYERFDSLLRLKPSWISRVKAIVIDEMHTIGDPDRGPIIEMIVARALKAGVQILGLSATIGNPHQLAEWIKGGLVDAPWRPVRLVEGYYSKSSKKIIFDNGVEESVEVITGDRILDIVLHNLGMDYQTIVFIHNRRKVEEYAEKVSHRLPPIPDDEIEDFTSQLSDDPSTMEREALTSLLKKGVGYHHAGLSTVGRRVVEEAFRSRVLKVVFATPTLAAGVNLPARRVVVSVKRYDASKGRMVNITVSEYKQMAGRAGRPRYDRVGESIIVDASSDKEALAFLKGRPEEVRGKLASSRNLRIHALSLLASGEAASIEELSETFWLTFSAYYAGSKEFLKSFMEETINYLLNTNMVVEKNGFLEPTNLGKITSYTYLDPATVDTWRRNKPPLPSDVYILHVVTLTPDFSRSSPYIPSKIIEEFEEDALEMGRHGTIPSPGKVEVEYDEWLASYVYAMILMDWINETPEDEIIRKYSIGPGDLFNIKETATWIVSSLAKIESVLGNRMMAKHLQKLSMRIEEGVKEDALELTRVENIGRIRARILIENGIKSINDLAETPLEKLSSLPRFGPRVARSIKEWLRRRGYSVKDY</sequence>
<dbReference type="InterPro" id="IPR014001">
    <property type="entry name" value="Helicase_ATP-bd"/>
</dbReference>
<dbReference type="SUPFAM" id="SSF52540">
    <property type="entry name" value="P-loop containing nucleoside triphosphate hydrolases"/>
    <property type="match status" value="2"/>
</dbReference>
<dbReference type="InterPro" id="IPR003583">
    <property type="entry name" value="Hlx-hairpin-Hlx_DNA-bd_motif"/>
</dbReference>
<proteinExistence type="inferred from homology"/>
<dbReference type="GO" id="GO:0006281">
    <property type="term" value="P:DNA repair"/>
    <property type="evidence" value="ECO:0007669"/>
    <property type="project" value="UniProtKB-UniRule"/>
</dbReference>
<dbReference type="PANTHER" id="PTHR47961:SF10">
    <property type="entry name" value="ATP-DEPENDENT DNA HELICASE HEL308"/>
    <property type="match status" value="1"/>
</dbReference>
<evidence type="ECO:0000256" key="7">
    <source>
        <dbReference type="ARBA" id="ARBA00023204"/>
    </source>
</evidence>
<keyword evidence="8 10" id="KW-0413">Isomerase</keyword>
<evidence type="ECO:0000256" key="8">
    <source>
        <dbReference type="ARBA" id="ARBA00023235"/>
    </source>
</evidence>
<reference key="3">
    <citation type="submission" date="2010-02" db="EMBL/GenBank/DDBJ databases">
        <title>Complete genome sequence of Thermosphaera aggregans type strain (M11TL).</title>
        <authorList>
            <consortium name="US DOE Joint Genome Institute (JGI-PGF)"/>
            <person name="Spring S."/>
            <person name="Lapidus A."/>
            <person name="Munk C."/>
            <person name="Schroeder M."/>
            <person name="Glavina Del Rio T."/>
            <person name="Tice H."/>
            <person name="Copeland A."/>
            <person name="Cheng J.-F."/>
            <person name="Lucas S."/>
            <person name="Chen F."/>
            <person name="Nolan M."/>
            <person name="Bruce D."/>
            <person name="Goodwin L."/>
            <person name="Pitluck S."/>
            <person name="Ivanova N."/>
            <person name="Mavromatis K."/>
            <person name="Ovchinnikova G."/>
            <person name="Pati A."/>
            <person name="Chen A."/>
            <person name="Palaniappan K."/>
            <person name="Land M."/>
            <person name="Hauser L."/>
            <person name="Chang Y.-J."/>
            <person name="Jeffries C.C."/>
            <person name="Brettin T."/>
            <person name="Detter J.C."/>
            <person name="Tapia R."/>
            <person name="Han C."/>
            <person name="Chain P."/>
            <person name="Heimerl T."/>
            <person name="Weik F."/>
            <person name="Goker M."/>
            <person name="Rachel R."/>
            <person name="Bristow J."/>
            <person name="Eisen J.A."/>
            <person name="Markowitz V."/>
            <person name="Hugenholtz P."/>
            <person name="Kyrpides N.C."/>
            <person name="Klenk H.-P."/>
        </authorList>
    </citation>
    <scope>NUCLEOTIDE SEQUENCE</scope>
    <source>
        <strain>DSM 11486</strain>
    </source>
</reference>
<comment type="similarity">
    <text evidence="10">Belongs to the helicase family. Hel308 subfamily.</text>
</comment>
<keyword evidence="3 10" id="KW-0378">Hydrolase</keyword>
<dbReference type="SMART" id="SM00487">
    <property type="entry name" value="DEXDc"/>
    <property type="match status" value="1"/>
</dbReference>
<dbReference type="EMBL" id="CP001939">
    <property type="protein sequence ID" value="ADG90604.1"/>
    <property type="molecule type" value="Genomic_DNA"/>
</dbReference>
<protein>
    <recommendedName>
        <fullName evidence="10">ATP-dependent DNA helicase Hel308</fullName>
        <ecNumber evidence="10">5.6.2.4</ecNumber>
    </recommendedName>
    <alternativeName>
        <fullName evidence="10">DNA 3'-5' helicase Hel308</fullName>
    </alternativeName>
</protein>
<dbReference type="EC" id="5.6.2.4" evidence="10"/>
<comment type="subunit">
    <text evidence="10">Monomer.</text>
</comment>
<dbReference type="InterPro" id="IPR011545">
    <property type="entry name" value="DEAD/DEAH_box_helicase_dom"/>
</dbReference>